<evidence type="ECO:0000313" key="2">
    <source>
        <dbReference type="Proteomes" id="UP000281553"/>
    </source>
</evidence>
<dbReference type="Proteomes" id="UP000281553">
    <property type="component" value="Unassembled WGS sequence"/>
</dbReference>
<accession>A0A3P7M8Q6</accession>
<name>A0A3P7M8Q6_DIBLA</name>
<keyword evidence="2" id="KW-1185">Reference proteome</keyword>
<protein>
    <submittedName>
        <fullName evidence="1">Uncharacterized protein</fullName>
    </submittedName>
</protein>
<proteinExistence type="predicted"/>
<dbReference type="AlphaFoldDB" id="A0A3P7M8Q6"/>
<gene>
    <name evidence="1" type="ORF">DILT_LOCUS14073</name>
</gene>
<sequence>MGPEESSALGSAPSQSTSEAKSALAFPVGDPFDFGAFLPALPLLFDILFATLRLRFLTFLFPGLHWDHPPSRFVPMALDFPLPLPLLSSPLSQ</sequence>
<dbReference type="EMBL" id="UYRU01072650">
    <property type="protein sequence ID" value="VDN22510.1"/>
    <property type="molecule type" value="Genomic_DNA"/>
</dbReference>
<evidence type="ECO:0000313" key="1">
    <source>
        <dbReference type="EMBL" id="VDN22510.1"/>
    </source>
</evidence>
<organism evidence="1 2">
    <name type="scientific">Dibothriocephalus latus</name>
    <name type="common">Fish tapeworm</name>
    <name type="synonym">Diphyllobothrium latum</name>
    <dbReference type="NCBI Taxonomy" id="60516"/>
    <lineage>
        <taxon>Eukaryota</taxon>
        <taxon>Metazoa</taxon>
        <taxon>Spiralia</taxon>
        <taxon>Lophotrochozoa</taxon>
        <taxon>Platyhelminthes</taxon>
        <taxon>Cestoda</taxon>
        <taxon>Eucestoda</taxon>
        <taxon>Diphyllobothriidea</taxon>
        <taxon>Diphyllobothriidae</taxon>
        <taxon>Dibothriocephalus</taxon>
    </lineage>
</organism>
<reference evidence="1 2" key="1">
    <citation type="submission" date="2018-11" db="EMBL/GenBank/DDBJ databases">
        <authorList>
            <consortium name="Pathogen Informatics"/>
        </authorList>
    </citation>
    <scope>NUCLEOTIDE SEQUENCE [LARGE SCALE GENOMIC DNA]</scope>
</reference>